<sequence>MMTGLERATQMIGSKAVRLPLLLFCLLLLVRPAAATPRIFWEKTGEKRIFEGGAQKIRHLFRFRNEGDSQLRIERVRRTCGSCSVFNLSRKTLAPGAEAQLEIEVAFGPGETVKKTYVYIESNDPANPFFQIALESEAPGINYPAQVFFENVPAHTPAARSIEIFAVGERGFGIREIRTGPLVESVRADTIKENRRYRLEIRLKPRPPVKFGQDYVKIRTDYPGLEEIEIRLYASMVSSAGGVSGEGRPRDPEAPDPKRDRRR</sequence>
<name>A0A1V5MI98_UNCT6</name>
<dbReference type="Pfam" id="PF07610">
    <property type="entry name" value="DUF1573"/>
    <property type="match status" value="1"/>
</dbReference>
<dbReference type="AlphaFoldDB" id="A0A1V5MI98"/>
<comment type="caution">
    <text evidence="2">The sequence shown here is derived from an EMBL/GenBank/DDBJ whole genome shotgun (WGS) entry which is preliminary data.</text>
</comment>
<dbReference type="Proteomes" id="UP000485484">
    <property type="component" value="Unassembled WGS sequence"/>
</dbReference>
<gene>
    <name evidence="2" type="ORF">BWY73_00556</name>
</gene>
<proteinExistence type="predicted"/>
<organism evidence="2">
    <name type="scientific">candidate division TA06 bacterium ADurb.Bin417</name>
    <dbReference type="NCBI Taxonomy" id="1852828"/>
    <lineage>
        <taxon>Bacteria</taxon>
        <taxon>Bacteria division TA06</taxon>
    </lineage>
</organism>
<evidence type="ECO:0000256" key="1">
    <source>
        <dbReference type="SAM" id="MobiDB-lite"/>
    </source>
</evidence>
<protein>
    <recommendedName>
        <fullName evidence="3">DUF1573 domain-containing protein</fullName>
    </recommendedName>
</protein>
<evidence type="ECO:0008006" key="3">
    <source>
        <dbReference type="Google" id="ProtNLM"/>
    </source>
</evidence>
<evidence type="ECO:0000313" key="2">
    <source>
        <dbReference type="EMBL" id="OPZ92953.1"/>
    </source>
</evidence>
<dbReference type="InterPro" id="IPR011467">
    <property type="entry name" value="DUF1573"/>
</dbReference>
<dbReference type="InterPro" id="IPR013783">
    <property type="entry name" value="Ig-like_fold"/>
</dbReference>
<dbReference type="EMBL" id="MWAK01000055">
    <property type="protein sequence ID" value="OPZ92953.1"/>
    <property type="molecule type" value="Genomic_DNA"/>
</dbReference>
<dbReference type="PANTHER" id="PTHR37833">
    <property type="entry name" value="LIPOPROTEIN-RELATED"/>
    <property type="match status" value="1"/>
</dbReference>
<feature type="region of interest" description="Disordered" evidence="1">
    <location>
        <begin position="240"/>
        <end position="263"/>
    </location>
</feature>
<feature type="compositionally biased region" description="Basic and acidic residues" evidence="1">
    <location>
        <begin position="247"/>
        <end position="263"/>
    </location>
</feature>
<reference evidence="2" key="1">
    <citation type="submission" date="2017-02" db="EMBL/GenBank/DDBJ databases">
        <title>Delving into the versatile metabolic prowess of the omnipresent phylum Bacteroidetes.</title>
        <authorList>
            <person name="Nobu M.K."/>
            <person name="Mei R."/>
            <person name="Narihiro T."/>
            <person name="Kuroda K."/>
            <person name="Liu W.-T."/>
        </authorList>
    </citation>
    <scope>NUCLEOTIDE SEQUENCE</scope>
    <source>
        <strain evidence="2">ADurb.Bin417</strain>
    </source>
</reference>
<accession>A0A1V5MI98</accession>
<dbReference type="PANTHER" id="PTHR37833:SF1">
    <property type="entry name" value="SIGNAL PEPTIDE PROTEIN"/>
    <property type="match status" value="1"/>
</dbReference>
<dbReference type="Gene3D" id="2.60.40.10">
    <property type="entry name" value="Immunoglobulins"/>
    <property type="match status" value="1"/>
</dbReference>